<protein>
    <submittedName>
        <fullName evidence="2">Uncharacterized protein</fullName>
    </submittedName>
</protein>
<evidence type="ECO:0000313" key="2">
    <source>
        <dbReference type="EMBL" id="MBR7831025.1"/>
    </source>
</evidence>
<evidence type="ECO:0000256" key="1">
    <source>
        <dbReference type="SAM" id="Phobius"/>
    </source>
</evidence>
<comment type="caution">
    <text evidence="2">The sequence shown here is derived from an EMBL/GenBank/DDBJ whole genome shotgun (WGS) entry which is preliminary data.</text>
</comment>
<keyword evidence="1" id="KW-0812">Transmembrane</keyword>
<dbReference type="EMBL" id="JAGSOH010000177">
    <property type="protein sequence ID" value="MBR7831025.1"/>
    <property type="molecule type" value="Genomic_DNA"/>
</dbReference>
<dbReference type="Proteomes" id="UP000676325">
    <property type="component" value="Unassembled WGS sequence"/>
</dbReference>
<dbReference type="RefSeq" id="WP_212522144.1">
    <property type="nucleotide sequence ID" value="NZ_JAGSOH010000177.1"/>
</dbReference>
<keyword evidence="3" id="KW-1185">Reference proteome</keyword>
<organism evidence="2 3">
    <name type="scientific">Actinospica acidithermotolerans</name>
    <dbReference type="NCBI Taxonomy" id="2828514"/>
    <lineage>
        <taxon>Bacteria</taxon>
        <taxon>Bacillati</taxon>
        <taxon>Actinomycetota</taxon>
        <taxon>Actinomycetes</taxon>
        <taxon>Catenulisporales</taxon>
        <taxon>Actinospicaceae</taxon>
        <taxon>Actinospica</taxon>
    </lineage>
</organism>
<keyword evidence="1" id="KW-0472">Membrane</keyword>
<dbReference type="AlphaFoldDB" id="A0A941EHY1"/>
<gene>
    <name evidence="2" type="ORF">KDK95_32270</name>
</gene>
<sequence>MATQQNKKDAVKRRAELAAKQAAMARAEKRRKTAWGVGIGVLVVALVGALIVLSIKTNNKDSAQVAASESANSTIGESNLLAPTWSGLKGQTIDGVGTNTMEQTAYHIHAHLAIYINGTQKTVPYGIGIQQPWSTEADGSSEFVDSGASFYYLHTHDDTGVVHIESPTNTQYNLGQFFAEWNQPLSSTQIGPYKGTVTVFVNGAKYTGDPASIKLTAHEIIQLDLGKVVAYQPYTFASGL</sequence>
<accession>A0A941EHY1</accession>
<proteinExistence type="predicted"/>
<reference evidence="2" key="1">
    <citation type="submission" date="2021-04" db="EMBL/GenBank/DDBJ databases">
        <title>Genome based classification of Actinospica acidithermotolerans sp. nov., an actinobacterium isolated from an Indonesian hot spring.</title>
        <authorList>
            <person name="Kusuma A.B."/>
            <person name="Putra K.E."/>
            <person name="Nafisah S."/>
            <person name="Loh J."/>
            <person name="Nouioui I."/>
            <person name="Goodfellow M."/>
        </authorList>
    </citation>
    <scope>NUCLEOTIDE SEQUENCE</scope>
    <source>
        <strain evidence="2">MGRD01-02</strain>
    </source>
</reference>
<name>A0A941EHY1_9ACTN</name>
<keyword evidence="1" id="KW-1133">Transmembrane helix</keyword>
<feature type="transmembrane region" description="Helical" evidence="1">
    <location>
        <begin position="34"/>
        <end position="55"/>
    </location>
</feature>
<evidence type="ECO:0000313" key="3">
    <source>
        <dbReference type="Proteomes" id="UP000676325"/>
    </source>
</evidence>